<accession>A0A4Z2H9E2</accession>
<evidence type="ECO:0000259" key="2">
    <source>
        <dbReference type="PROSITE" id="PS50010"/>
    </source>
</evidence>
<reference evidence="3 4" key="1">
    <citation type="submission" date="2019-03" db="EMBL/GenBank/DDBJ databases">
        <title>First draft genome of Liparis tanakae, snailfish: a comprehensive survey of snailfish specific genes.</title>
        <authorList>
            <person name="Kim W."/>
            <person name="Song I."/>
            <person name="Jeong J.-H."/>
            <person name="Kim D."/>
            <person name="Kim S."/>
            <person name="Ryu S."/>
            <person name="Song J.Y."/>
            <person name="Lee S.K."/>
        </authorList>
    </citation>
    <scope>NUCLEOTIDE SEQUENCE [LARGE SCALE GENOMIC DNA]</scope>
    <source>
        <tissue evidence="3">Muscle</tissue>
    </source>
</reference>
<dbReference type="PROSITE" id="PS50010">
    <property type="entry name" value="DH_2"/>
    <property type="match status" value="1"/>
</dbReference>
<dbReference type="Pfam" id="PF00621">
    <property type="entry name" value="RhoGEF"/>
    <property type="match status" value="1"/>
</dbReference>
<keyword evidence="1" id="KW-0175">Coiled coil</keyword>
<dbReference type="FunFam" id="1.20.900.10:FF:000015">
    <property type="entry name" value="son of sevenless homolog 1 isoform X1"/>
    <property type="match status" value="1"/>
</dbReference>
<name>A0A4Z2H9E2_9TELE</name>
<dbReference type="InterPro" id="IPR035899">
    <property type="entry name" value="DBL_dom_sf"/>
</dbReference>
<keyword evidence="4" id="KW-1185">Reference proteome</keyword>
<dbReference type="OrthoDB" id="546434at2759"/>
<evidence type="ECO:0000256" key="1">
    <source>
        <dbReference type="SAM" id="Coils"/>
    </source>
</evidence>
<dbReference type="AlphaFoldDB" id="A0A4Z2H9E2"/>
<dbReference type="GO" id="GO:0005085">
    <property type="term" value="F:guanyl-nucleotide exchange factor activity"/>
    <property type="evidence" value="ECO:0007669"/>
    <property type="project" value="InterPro"/>
</dbReference>
<dbReference type="Gene3D" id="1.20.900.10">
    <property type="entry name" value="Dbl homology (DH) domain"/>
    <property type="match status" value="1"/>
</dbReference>
<proteinExistence type="predicted"/>
<dbReference type="SUPFAM" id="SSF48065">
    <property type="entry name" value="DBL homology domain (DH-domain)"/>
    <property type="match status" value="1"/>
</dbReference>
<dbReference type="InterPro" id="IPR000219">
    <property type="entry name" value="DH_dom"/>
</dbReference>
<feature type="domain" description="DH" evidence="2">
    <location>
        <begin position="59"/>
        <end position="249"/>
    </location>
</feature>
<dbReference type="EMBL" id="SRLO01000299">
    <property type="protein sequence ID" value="TNN62231.1"/>
    <property type="molecule type" value="Genomic_DNA"/>
</dbReference>
<comment type="caution">
    <text evidence="3">The sequence shown here is derived from an EMBL/GenBank/DDBJ whole genome shotgun (WGS) entry which is preliminary data.</text>
</comment>
<feature type="coiled-coil region" evidence="1">
    <location>
        <begin position="209"/>
        <end position="242"/>
    </location>
</feature>
<organism evidence="3 4">
    <name type="scientific">Liparis tanakae</name>
    <name type="common">Tanaka's snailfish</name>
    <dbReference type="NCBI Taxonomy" id="230148"/>
    <lineage>
        <taxon>Eukaryota</taxon>
        <taxon>Metazoa</taxon>
        <taxon>Chordata</taxon>
        <taxon>Craniata</taxon>
        <taxon>Vertebrata</taxon>
        <taxon>Euteleostomi</taxon>
        <taxon>Actinopterygii</taxon>
        <taxon>Neopterygii</taxon>
        <taxon>Teleostei</taxon>
        <taxon>Neoteleostei</taxon>
        <taxon>Acanthomorphata</taxon>
        <taxon>Eupercaria</taxon>
        <taxon>Perciformes</taxon>
        <taxon>Cottioidei</taxon>
        <taxon>Cottales</taxon>
        <taxon>Liparidae</taxon>
        <taxon>Liparis</taxon>
    </lineage>
</organism>
<dbReference type="Proteomes" id="UP000314294">
    <property type="component" value="Unassembled WGS sequence"/>
</dbReference>
<protein>
    <submittedName>
        <fullName evidence="3">Son of sevenless 1</fullName>
    </submittedName>
</protein>
<evidence type="ECO:0000313" key="3">
    <source>
        <dbReference type="EMBL" id="TNN62231.1"/>
    </source>
</evidence>
<dbReference type="SMART" id="SM00325">
    <property type="entry name" value="RhoGEF"/>
    <property type="match status" value="1"/>
</dbReference>
<evidence type="ECO:0000313" key="4">
    <source>
        <dbReference type="Proteomes" id="UP000314294"/>
    </source>
</evidence>
<gene>
    <name evidence="3" type="primary">Sos1_1</name>
    <name evidence="3" type="ORF">EYF80_027611</name>
</gene>
<sequence>MQAAQPQYDFFNEENGPKWRGLLVSSLEKVLMDMFHQDEEDISSFPLMDEEPSANEEQSYSELVRSFVSDGRRFLRTLNLLIQVFREPFSCSPMLFSQHDVDSIFSRIVDVHEVTVKLVGLIEDAVEMTDEDSPHPLVGSCFEDLAEELAFDPYETYAQDTLRSGFHEHFLGQVSKPGAALHLQSICEGFKEAVHYVLPRLLLTPVYHCLHLFEILKQLEEKSEEEEDKECLKQAITALLNLQSSMERICSRSLAKRRLRYLQYSVFLNEVLVVLYGVLGVLEEIRLRFPD</sequence>